<reference evidence="2" key="1">
    <citation type="submission" date="2023-06" db="EMBL/GenBank/DDBJ databases">
        <title>Genome-scale phylogeny and comparative genomics of the fungal order Sordariales.</title>
        <authorList>
            <consortium name="Lawrence Berkeley National Laboratory"/>
            <person name="Hensen N."/>
            <person name="Bonometti L."/>
            <person name="Westerberg I."/>
            <person name="Brannstrom I.O."/>
            <person name="Guillou S."/>
            <person name="Cros-Aarteil S."/>
            <person name="Calhoun S."/>
            <person name="Haridas S."/>
            <person name="Kuo A."/>
            <person name="Mondo S."/>
            <person name="Pangilinan J."/>
            <person name="Riley R."/>
            <person name="Labutti K."/>
            <person name="Andreopoulos B."/>
            <person name="Lipzen A."/>
            <person name="Chen C."/>
            <person name="Yanf M."/>
            <person name="Daum C."/>
            <person name="Ng V."/>
            <person name="Clum A."/>
            <person name="Steindorff A."/>
            <person name="Ohm R."/>
            <person name="Martin F."/>
            <person name="Silar P."/>
            <person name="Natvig D."/>
            <person name="Lalanne C."/>
            <person name="Gautier V."/>
            <person name="Ament-Velasquez S.L."/>
            <person name="Kruys A."/>
            <person name="Hutchinson M.I."/>
            <person name="Powell A.J."/>
            <person name="Barry K."/>
            <person name="Miller A.N."/>
            <person name="Grigoriev I.V."/>
            <person name="Debuchy R."/>
            <person name="Gladieux P."/>
            <person name="Thoren M.H."/>
            <person name="Johannesson H."/>
        </authorList>
    </citation>
    <scope>NUCLEOTIDE SEQUENCE</scope>
    <source>
        <strain evidence="2">8032-3</strain>
    </source>
</reference>
<evidence type="ECO:0008006" key="4">
    <source>
        <dbReference type="Google" id="ProtNLM"/>
    </source>
</evidence>
<accession>A0AAJ0BWU7</accession>
<protein>
    <recommendedName>
        <fullName evidence="4">AB hydrolase-1 domain-containing protein</fullName>
    </recommendedName>
</protein>
<dbReference type="PANTHER" id="PTHR47842:SF1">
    <property type="entry name" value="DUF676 DOMAIN-CONTAINING PROTEIN"/>
    <property type="match status" value="1"/>
</dbReference>
<dbReference type="GeneID" id="85314804"/>
<sequence>MKKTLLLCFIHGFKGGDSTFGDNYAFTEHLRQLVAKQLPKVDVKVLVYPKYETRGDLGDCVERFRDWLLEKVIDLEVAAGTSSPTIDPSVHTVLVGHSMGGIVAAETVIALTSDRPVHGSTDPANDDLPEAAAAAAAPPPRPRSPTPNSLMFPYVRGVLAFDTPFLGVSPGVVAHGAEGHYATASSAISQLGGIAGIWGAAGAANKAATPPPARAALPAPAGDKDKDRPASPWARWGKVAMVAGAVGAVAAGGAAAYMNREQITSGLGWVSSHLEFVGCLGRKEELRRRVAYMVRLNRDVGVGFGNIYTRLGKAAGSRTANGVVGTVLGSERTFCVVPRKDEAGEWRVAVNDAATDETLAHMSMFTPRDNPGYARLASDATQLITQWVRNDWYESSSQDAIAG</sequence>
<dbReference type="PANTHER" id="PTHR47842">
    <property type="entry name" value="EXPRESSED PROTEIN"/>
    <property type="match status" value="1"/>
</dbReference>
<proteinExistence type="predicted"/>
<evidence type="ECO:0000313" key="2">
    <source>
        <dbReference type="EMBL" id="KAK1765760.1"/>
    </source>
</evidence>
<dbReference type="Gene3D" id="3.40.50.1820">
    <property type="entry name" value="alpha/beta hydrolase"/>
    <property type="match status" value="1"/>
</dbReference>
<evidence type="ECO:0000256" key="1">
    <source>
        <dbReference type="SAM" id="MobiDB-lite"/>
    </source>
</evidence>
<feature type="region of interest" description="Disordered" evidence="1">
    <location>
        <begin position="208"/>
        <end position="230"/>
    </location>
</feature>
<dbReference type="InterPro" id="IPR029058">
    <property type="entry name" value="AB_hydrolase_fold"/>
</dbReference>
<dbReference type="AlphaFoldDB" id="A0AAJ0BWU7"/>
<evidence type="ECO:0000313" key="3">
    <source>
        <dbReference type="Proteomes" id="UP001244011"/>
    </source>
</evidence>
<organism evidence="2 3">
    <name type="scientific">Phialemonium atrogriseum</name>
    <dbReference type="NCBI Taxonomy" id="1093897"/>
    <lineage>
        <taxon>Eukaryota</taxon>
        <taxon>Fungi</taxon>
        <taxon>Dikarya</taxon>
        <taxon>Ascomycota</taxon>
        <taxon>Pezizomycotina</taxon>
        <taxon>Sordariomycetes</taxon>
        <taxon>Sordariomycetidae</taxon>
        <taxon>Cephalothecales</taxon>
        <taxon>Cephalothecaceae</taxon>
        <taxon>Phialemonium</taxon>
    </lineage>
</organism>
<gene>
    <name evidence="2" type="ORF">QBC33DRAFT_590608</name>
</gene>
<dbReference type="RefSeq" id="XP_060281973.1">
    <property type="nucleotide sequence ID" value="XM_060431617.1"/>
</dbReference>
<dbReference type="EMBL" id="MU839014">
    <property type="protein sequence ID" value="KAK1765760.1"/>
    <property type="molecule type" value="Genomic_DNA"/>
</dbReference>
<dbReference type="Proteomes" id="UP001244011">
    <property type="component" value="Unassembled WGS sequence"/>
</dbReference>
<dbReference type="SUPFAM" id="SSF53474">
    <property type="entry name" value="alpha/beta-Hydrolases"/>
    <property type="match status" value="1"/>
</dbReference>
<feature type="compositionally biased region" description="Low complexity" evidence="1">
    <location>
        <begin position="208"/>
        <end position="221"/>
    </location>
</feature>
<name>A0AAJ0BWU7_9PEZI</name>
<comment type="caution">
    <text evidence="2">The sequence shown here is derived from an EMBL/GenBank/DDBJ whole genome shotgun (WGS) entry which is preliminary data.</text>
</comment>
<keyword evidence="3" id="KW-1185">Reference proteome</keyword>